<gene>
    <name evidence="1" type="ORF">LVIROSA_LOCUS25953</name>
</gene>
<dbReference type="EMBL" id="CAKMRJ010005335">
    <property type="protein sequence ID" value="CAH1439775.1"/>
    <property type="molecule type" value="Genomic_DNA"/>
</dbReference>
<reference evidence="1 2" key="1">
    <citation type="submission" date="2022-01" db="EMBL/GenBank/DDBJ databases">
        <authorList>
            <person name="Xiong W."/>
            <person name="Schranz E."/>
        </authorList>
    </citation>
    <scope>NUCLEOTIDE SEQUENCE [LARGE SCALE GENOMIC DNA]</scope>
</reference>
<dbReference type="PANTHER" id="PTHR34539:SF19">
    <property type="entry name" value="T6J4.11 PROTEIN"/>
    <property type="match status" value="1"/>
</dbReference>
<dbReference type="Proteomes" id="UP001157418">
    <property type="component" value="Unassembled WGS sequence"/>
</dbReference>
<organism evidence="1 2">
    <name type="scientific">Lactuca virosa</name>
    <dbReference type="NCBI Taxonomy" id="75947"/>
    <lineage>
        <taxon>Eukaryota</taxon>
        <taxon>Viridiplantae</taxon>
        <taxon>Streptophyta</taxon>
        <taxon>Embryophyta</taxon>
        <taxon>Tracheophyta</taxon>
        <taxon>Spermatophyta</taxon>
        <taxon>Magnoliopsida</taxon>
        <taxon>eudicotyledons</taxon>
        <taxon>Gunneridae</taxon>
        <taxon>Pentapetalae</taxon>
        <taxon>asterids</taxon>
        <taxon>campanulids</taxon>
        <taxon>Asterales</taxon>
        <taxon>Asteraceae</taxon>
        <taxon>Cichorioideae</taxon>
        <taxon>Cichorieae</taxon>
        <taxon>Lactucinae</taxon>
        <taxon>Lactuca</taxon>
    </lineage>
</organism>
<keyword evidence="2" id="KW-1185">Reference proteome</keyword>
<accession>A0AAU9NPM5</accession>
<evidence type="ECO:0000313" key="1">
    <source>
        <dbReference type="EMBL" id="CAH1439775.1"/>
    </source>
</evidence>
<dbReference type="AlphaFoldDB" id="A0AAU9NPM5"/>
<sequence length="172" mass="18924">MESLSSKKRVWFDSDESECNSVKAQRTRDDLLDVLDDSDSDLESFMKSFENEISKLPESFADCDSLSGESRPDLGFLFEASDDELGLPPTDLTPVESEKIGVSVEVGEVWDQISSYDSFEYGFGYAGGDATVSAAYNGGEYVALDGLFDYTDVGFRSSELELPPQPETMPSQ</sequence>
<comment type="caution">
    <text evidence="1">The sequence shown here is derived from an EMBL/GenBank/DDBJ whole genome shotgun (WGS) entry which is preliminary data.</text>
</comment>
<dbReference type="PANTHER" id="PTHR34539">
    <property type="entry name" value="T6J4.11 PROTEIN"/>
    <property type="match status" value="1"/>
</dbReference>
<evidence type="ECO:0000313" key="2">
    <source>
        <dbReference type="Proteomes" id="UP001157418"/>
    </source>
</evidence>
<name>A0AAU9NPM5_9ASTR</name>
<protein>
    <submittedName>
        <fullName evidence="1">Uncharacterized protein</fullName>
    </submittedName>
</protein>
<proteinExistence type="predicted"/>